<dbReference type="OrthoDB" id="10346380at2759"/>
<dbReference type="EMBL" id="KK583280">
    <property type="protein sequence ID" value="KDO21820.1"/>
    <property type="molecule type" value="Genomic_DNA"/>
</dbReference>
<reference evidence="1 2" key="1">
    <citation type="journal article" date="2013" name="PLoS Genet.">
        <title>Distinctive expansion of potential virulence genes in the genome of the oomycete fish pathogen Saprolegnia parasitica.</title>
        <authorList>
            <person name="Jiang R.H."/>
            <person name="de Bruijn I."/>
            <person name="Haas B.J."/>
            <person name="Belmonte R."/>
            <person name="Lobach L."/>
            <person name="Christie J."/>
            <person name="van den Ackerveken G."/>
            <person name="Bottin A."/>
            <person name="Bulone V."/>
            <person name="Diaz-Moreno S.M."/>
            <person name="Dumas B."/>
            <person name="Fan L."/>
            <person name="Gaulin E."/>
            <person name="Govers F."/>
            <person name="Grenville-Briggs L.J."/>
            <person name="Horner N.R."/>
            <person name="Levin J.Z."/>
            <person name="Mammella M."/>
            <person name="Meijer H.J."/>
            <person name="Morris P."/>
            <person name="Nusbaum C."/>
            <person name="Oome S."/>
            <person name="Phillips A.J."/>
            <person name="van Rooyen D."/>
            <person name="Rzeszutek E."/>
            <person name="Saraiva M."/>
            <person name="Secombes C.J."/>
            <person name="Seidl M.F."/>
            <person name="Snel B."/>
            <person name="Stassen J.H."/>
            <person name="Sykes S."/>
            <person name="Tripathy S."/>
            <person name="van den Berg H."/>
            <person name="Vega-Arreguin J.C."/>
            <person name="Wawra S."/>
            <person name="Young S.K."/>
            <person name="Zeng Q."/>
            <person name="Dieguez-Uribeondo J."/>
            <person name="Russ C."/>
            <person name="Tyler B.M."/>
            <person name="van West P."/>
        </authorList>
    </citation>
    <scope>NUCLEOTIDE SEQUENCE [LARGE SCALE GENOMIC DNA]</scope>
    <source>
        <strain evidence="1 2">CBS 223.65</strain>
    </source>
</reference>
<dbReference type="RefSeq" id="XP_012207497.1">
    <property type="nucleotide sequence ID" value="XM_012352107.1"/>
</dbReference>
<name>A0A067BY97_SAPPC</name>
<accession>A0A067BY97</accession>
<dbReference type="VEuPathDB" id="FungiDB:SPRG_12637"/>
<dbReference type="OMA" id="AFYHGER"/>
<evidence type="ECO:0000313" key="1">
    <source>
        <dbReference type="EMBL" id="KDO21820.1"/>
    </source>
</evidence>
<organism evidence="1 2">
    <name type="scientific">Saprolegnia parasitica (strain CBS 223.65)</name>
    <dbReference type="NCBI Taxonomy" id="695850"/>
    <lineage>
        <taxon>Eukaryota</taxon>
        <taxon>Sar</taxon>
        <taxon>Stramenopiles</taxon>
        <taxon>Oomycota</taxon>
        <taxon>Saprolegniomycetes</taxon>
        <taxon>Saprolegniales</taxon>
        <taxon>Saprolegniaceae</taxon>
        <taxon>Saprolegnia</taxon>
    </lineage>
</organism>
<evidence type="ECO:0000313" key="2">
    <source>
        <dbReference type="Proteomes" id="UP000030745"/>
    </source>
</evidence>
<keyword evidence="2" id="KW-1185">Reference proteome</keyword>
<dbReference type="Proteomes" id="UP000030745">
    <property type="component" value="Unassembled WGS sequence"/>
</dbReference>
<sequence length="222" mass="24911">MTIFHTLPDEVLDQILGYCKRPCQIALAAAAAFPVASQYLLHAQRDDHLRALRDRPSPAKAIEQAHYCWLPSSISKTKDAIAFQEACWSDDADAMLVSWGHTRIMALPKALRHKCIWARLDDIENRCARESFLLAALDHGWVQPHGAYWTIVSAPSTDACNATRDRVQQQLPLLLAAQNGYWRVVHRLLNTFSGPDATKRVVLGVLAAAFYHGERDASRDAW</sequence>
<dbReference type="AlphaFoldDB" id="A0A067BY97"/>
<proteinExistence type="predicted"/>
<gene>
    <name evidence="1" type="ORF">SPRG_12637</name>
</gene>
<dbReference type="KEGG" id="spar:SPRG_12637"/>
<dbReference type="GeneID" id="24134580"/>
<protein>
    <submittedName>
        <fullName evidence="1">Uncharacterized protein</fullName>
    </submittedName>
</protein>